<feature type="region of interest" description="Disordered" evidence="15">
    <location>
        <begin position="165"/>
        <end position="233"/>
    </location>
</feature>
<dbReference type="InterPro" id="IPR002921">
    <property type="entry name" value="Fungal_lipase-type"/>
</dbReference>
<evidence type="ECO:0000256" key="1">
    <source>
        <dbReference type="ARBA" id="ARBA00001913"/>
    </source>
</evidence>
<dbReference type="InterPro" id="IPR029058">
    <property type="entry name" value="AB_hydrolase_fold"/>
</dbReference>
<keyword evidence="8" id="KW-0106">Calcium</keyword>
<organism evidence="17">
    <name type="scientific">Micromonas pusilla</name>
    <name type="common">Picoplanktonic green alga</name>
    <name type="synonym">Chromulina pusilla</name>
    <dbReference type="NCBI Taxonomy" id="38833"/>
    <lineage>
        <taxon>Eukaryota</taxon>
        <taxon>Viridiplantae</taxon>
        <taxon>Chlorophyta</taxon>
        <taxon>Mamiellophyceae</taxon>
        <taxon>Mamiellales</taxon>
        <taxon>Mamiellaceae</taxon>
        <taxon>Micromonas</taxon>
    </lineage>
</organism>
<keyword evidence="6" id="KW-0479">Metal-binding</keyword>
<feature type="compositionally biased region" description="Low complexity" evidence="15">
    <location>
        <begin position="1"/>
        <end position="18"/>
    </location>
</feature>
<feature type="compositionally biased region" description="Polar residues" evidence="15">
    <location>
        <begin position="332"/>
        <end position="341"/>
    </location>
</feature>
<evidence type="ECO:0000256" key="7">
    <source>
        <dbReference type="ARBA" id="ARBA00022801"/>
    </source>
</evidence>
<evidence type="ECO:0000256" key="10">
    <source>
        <dbReference type="ARBA" id="ARBA00022989"/>
    </source>
</evidence>
<feature type="compositionally biased region" description="Basic and acidic residues" evidence="15">
    <location>
        <begin position="317"/>
        <end position="330"/>
    </location>
</feature>
<feature type="domain" description="Fungal lipase-type" evidence="16">
    <location>
        <begin position="459"/>
        <end position="538"/>
    </location>
</feature>
<dbReference type="GO" id="GO:0046340">
    <property type="term" value="P:diacylglycerol catabolic process"/>
    <property type="evidence" value="ECO:0007669"/>
    <property type="project" value="TreeGrafter"/>
</dbReference>
<feature type="compositionally biased region" description="Basic and acidic residues" evidence="15">
    <location>
        <begin position="661"/>
        <end position="680"/>
    </location>
</feature>
<feature type="region of interest" description="Disordered" evidence="15">
    <location>
        <begin position="850"/>
        <end position="882"/>
    </location>
</feature>
<comment type="cofactor">
    <cofactor evidence="1">
        <name>Ca(2+)</name>
        <dbReference type="ChEBI" id="CHEBI:29108"/>
    </cofactor>
</comment>
<feature type="compositionally biased region" description="Basic and acidic residues" evidence="15">
    <location>
        <begin position="716"/>
        <end position="735"/>
    </location>
</feature>
<dbReference type="PANTHER" id="PTHR45792:SF8">
    <property type="entry name" value="DIACYLGLYCEROL LIPASE-ALPHA"/>
    <property type="match status" value="1"/>
</dbReference>
<evidence type="ECO:0000313" key="17">
    <source>
        <dbReference type="EMBL" id="CAD8441571.1"/>
    </source>
</evidence>
<keyword evidence="9" id="KW-0442">Lipid degradation</keyword>
<evidence type="ECO:0000256" key="12">
    <source>
        <dbReference type="ARBA" id="ARBA00023136"/>
    </source>
</evidence>
<keyword evidence="4" id="KW-0597">Phosphoprotein</keyword>
<gene>
    <name evidence="17" type="ORF">MSP1401_LOCUS6929</name>
</gene>
<dbReference type="GO" id="GO:0005886">
    <property type="term" value="C:plasma membrane"/>
    <property type="evidence" value="ECO:0007669"/>
    <property type="project" value="UniProtKB-SubCell"/>
</dbReference>
<keyword evidence="11" id="KW-0443">Lipid metabolism</keyword>
<feature type="region of interest" description="Disordered" evidence="15">
    <location>
        <begin position="656"/>
        <end position="735"/>
    </location>
</feature>
<evidence type="ECO:0000256" key="13">
    <source>
        <dbReference type="ARBA" id="ARBA00024531"/>
    </source>
</evidence>
<dbReference type="SUPFAM" id="SSF53474">
    <property type="entry name" value="alpha/beta-Hydrolases"/>
    <property type="match status" value="1"/>
</dbReference>
<dbReference type="AlphaFoldDB" id="A0A7S0D2P4"/>
<evidence type="ECO:0000256" key="9">
    <source>
        <dbReference type="ARBA" id="ARBA00022963"/>
    </source>
</evidence>
<dbReference type="EC" id="3.1.1.116" evidence="14"/>
<keyword evidence="10" id="KW-1133">Transmembrane helix</keyword>
<dbReference type="CDD" id="cd00519">
    <property type="entry name" value="Lipase_3"/>
    <property type="match status" value="1"/>
</dbReference>
<feature type="compositionally biased region" description="Basic and acidic residues" evidence="15">
    <location>
        <begin position="869"/>
        <end position="882"/>
    </location>
</feature>
<evidence type="ECO:0000256" key="2">
    <source>
        <dbReference type="ARBA" id="ARBA00004651"/>
    </source>
</evidence>
<feature type="compositionally biased region" description="Basic and acidic residues" evidence="15">
    <location>
        <begin position="1047"/>
        <end position="1059"/>
    </location>
</feature>
<evidence type="ECO:0000256" key="4">
    <source>
        <dbReference type="ARBA" id="ARBA00022553"/>
    </source>
</evidence>
<comment type="catalytic activity">
    <reaction evidence="13">
        <text>a 1,2-diacyl-sn-glycerol + H2O = a 2-acylglycerol + a fatty acid + H(+)</text>
        <dbReference type="Rhea" id="RHEA:33275"/>
        <dbReference type="ChEBI" id="CHEBI:15377"/>
        <dbReference type="ChEBI" id="CHEBI:15378"/>
        <dbReference type="ChEBI" id="CHEBI:17389"/>
        <dbReference type="ChEBI" id="CHEBI:17815"/>
        <dbReference type="ChEBI" id="CHEBI:28868"/>
        <dbReference type="EC" id="3.1.1.116"/>
    </reaction>
    <physiologicalReaction direction="left-to-right" evidence="13">
        <dbReference type="Rhea" id="RHEA:33276"/>
    </physiologicalReaction>
</comment>
<evidence type="ECO:0000256" key="8">
    <source>
        <dbReference type="ARBA" id="ARBA00022837"/>
    </source>
</evidence>
<keyword evidence="7" id="KW-0378">Hydrolase</keyword>
<feature type="region of interest" description="Disordered" evidence="15">
    <location>
        <begin position="302"/>
        <end position="350"/>
    </location>
</feature>
<accession>A0A7S0D2P4</accession>
<name>A0A7S0D2P4_MICPS</name>
<comment type="subcellular location">
    <subcellularLocation>
        <location evidence="2">Cell membrane</location>
        <topology evidence="2">Multi-pass membrane protein</topology>
    </subcellularLocation>
</comment>
<reference evidence="17" key="1">
    <citation type="submission" date="2021-01" db="EMBL/GenBank/DDBJ databases">
        <authorList>
            <person name="Corre E."/>
            <person name="Pelletier E."/>
            <person name="Niang G."/>
            <person name="Scheremetjew M."/>
            <person name="Finn R."/>
            <person name="Kale V."/>
            <person name="Holt S."/>
            <person name="Cochrane G."/>
            <person name="Meng A."/>
            <person name="Brown T."/>
            <person name="Cohen L."/>
        </authorList>
    </citation>
    <scope>NUCLEOTIDE SEQUENCE</scope>
    <source>
        <strain evidence="17">CCAC1681</strain>
    </source>
</reference>
<dbReference type="Pfam" id="PF01764">
    <property type="entry name" value="Lipase_3"/>
    <property type="match status" value="1"/>
</dbReference>
<dbReference type="InterPro" id="IPR052214">
    <property type="entry name" value="DAG_Lipase-Related"/>
</dbReference>
<evidence type="ECO:0000256" key="5">
    <source>
        <dbReference type="ARBA" id="ARBA00022692"/>
    </source>
</evidence>
<dbReference type="Gene3D" id="3.40.50.1820">
    <property type="entry name" value="alpha/beta hydrolase"/>
    <property type="match status" value="1"/>
</dbReference>
<evidence type="ECO:0000256" key="14">
    <source>
        <dbReference type="ARBA" id="ARBA00026104"/>
    </source>
</evidence>
<feature type="region of interest" description="Disordered" evidence="15">
    <location>
        <begin position="1"/>
        <end position="120"/>
    </location>
</feature>
<feature type="compositionally biased region" description="Basic and acidic residues" evidence="15">
    <location>
        <begin position="850"/>
        <end position="860"/>
    </location>
</feature>
<evidence type="ECO:0000256" key="11">
    <source>
        <dbReference type="ARBA" id="ARBA00023098"/>
    </source>
</evidence>
<evidence type="ECO:0000259" key="16">
    <source>
        <dbReference type="Pfam" id="PF01764"/>
    </source>
</evidence>
<feature type="compositionally biased region" description="Acidic residues" evidence="15">
    <location>
        <begin position="1016"/>
        <end position="1029"/>
    </location>
</feature>
<keyword evidence="5" id="KW-0812">Transmembrane</keyword>
<dbReference type="PANTHER" id="PTHR45792">
    <property type="entry name" value="DIACYLGLYCEROL LIPASE HOMOLOG-RELATED"/>
    <property type="match status" value="1"/>
</dbReference>
<evidence type="ECO:0000256" key="3">
    <source>
        <dbReference type="ARBA" id="ARBA00022475"/>
    </source>
</evidence>
<keyword evidence="12" id="KW-0472">Membrane</keyword>
<sequence length="1124" mass="120024">MGGDGEAPAAPAWWPAGGINRPPSPPAWWPEGGINPPARTAGRDGGPAREDDDGDEILASESHARPPEEKTSSPSARRTSTDADPLGAPVVVRSIGARVSPAGDDRATGRGPPLRRPMAFDPLENLTDAWRFIRGDDFSSLAGMDEPPAGLADAFGEHGGGDALTAAVDDRDGAGAAEGVVSKKRDDDATRRRRGEDAKTASPIFSAAENSPAKTQTQTQTEAARKTAIQKKHGGGLMDVHKAVTNVLRLLAREMKPLGMEGVATFDPLSGLFLWREHRRFAAARKRAVRDLYREDVDDEFGARGRGRDEEEEVAEGEPRSEDDQRRRFGDASTSYASTSNDTKEHLDTHPEKLREKRFVASTLPSLKLGARHAAAAYGSLAALLENNSARDKAHGLVGAVRDAIVAGGDGDAAEKRATEAAARSARVSVADIVAADWVTLPFSPASYVCVDRAGKTVVLAIRGTVSTGDLLTDAVSTSTPFLGGWAHSGMVMSAYQVCKTQLPNAAAALVNNPGFNFLVTGHSMGAGVAAILAMLVHSGDADVLAAAEKAAKEAEAKRQKAGGGGDDFRERAEADGSLSVGLADGAMAAVRAVRCHCFAAPSVCSLDLSLNARKHTVSVVAGKDVIPRLCYAAVRRLLRRLNAAAPSQPVMKAISAALGGRDKDKKTDDGFETSARESEPVPSPSRLFGEEPETETTSTTANTRSLGIPSKPKPKTKDLSQEREKEKEKRCQGEWDDVSGERGLELRDHFASDFLVQPGFVIHLRHLTSDSGPTAEARHPTAFTEIPISTRMMADHVPMVYQSAIEAVVARNEQDAKRAAAEAKAFEEETARYGPGGLNAYRRGLEALERAKKTRDAERRRRRRKRKRDEAAMRRALEEAEAARETLFADSRLTRDAAGLKAGPADALASTSPGERLWANVRRVVGVGQAGELKLGGADGADGVVFKNAESRKPRSGYGLRKNEGDENASETSENSSSETDDASRSDSDSDSDSDVSDPSIGSGSKRNALPQNVDADEDAWSEDEEADLLAAVAEMLGLDVSDPMPEERSRRRAREEPQTSAPAHRRQNSWGLGRLGRLVGKLKRDADAMFTGGEAFESVERADEASAFEVDGYVAQARATRE</sequence>
<feature type="region of interest" description="Disordered" evidence="15">
    <location>
        <begin position="934"/>
        <end position="1071"/>
    </location>
</feature>
<proteinExistence type="predicted"/>
<feature type="compositionally biased region" description="Basic and acidic residues" evidence="15">
    <location>
        <begin position="62"/>
        <end position="71"/>
    </location>
</feature>
<evidence type="ECO:0000256" key="6">
    <source>
        <dbReference type="ARBA" id="ARBA00022723"/>
    </source>
</evidence>
<dbReference type="GO" id="GO:0019369">
    <property type="term" value="P:arachidonate metabolic process"/>
    <property type="evidence" value="ECO:0007669"/>
    <property type="project" value="TreeGrafter"/>
</dbReference>
<dbReference type="EMBL" id="HBEN01008370">
    <property type="protein sequence ID" value="CAD8441571.1"/>
    <property type="molecule type" value="Transcribed_RNA"/>
</dbReference>
<evidence type="ECO:0000256" key="15">
    <source>
        <dbReference type="SAM" id="MobiDB-lite"/>
    </source>
</evidence>
<keyword evidence="3" id="KW-1003">Cell membrane</keyword>
<dbReference type="GO" id="GO:0046872">
    <property type="term" value="F:metal ion binding"/>
    <property type="evidence" value="ECO:0007669"/>
    <property type="project" value="UniProtKB-KW"/>
</dbReference>
<protein>
    <recommendedName>
        <fullName evidence="14">sn-1-specific diacylglycerol lipase</fullName>
        <ecNumber evidence="14">3.1.1.116</ecNumber>
    </recommendedName>
</protein>
<dbReference type="GO" id="GO:0016298">
    <property type="term" value="F:lipase activity"/>
    <property type="evidence" value="ECO:0007669"/>
    <property type="project" value="TreeGrafter"/>
</dbReference>
<feature type="compositionally biased region" description="Basic and acidic residues" evidence="15">
    <location>
        <begin position="181"/>
        <end position="199"/>
    </location>
</feature>